<accession>A0A4C2A4H9</accession>
<dbReference type="OrthoDB" id="191037at2759"/>
<dbReference type="EMBL" id="BGZK01002432">
    <property type="protein sequence ID" value="GBP93885.1"/>
    <property type="molecule type" value="Genomic_DNA"/>
</dbReference>
<dbReference type="InterPro" id="IPR011009">
    <property type="entry name" value="Kinase-like_dom_sf"/>
</dbReference>
<name>A0A4C2A4H9_EUMVA</name>
<proteinExistence type="predicted"/>
<dbReference type="InterPro" id="IPR004119">
    <property type="entry name" value="EcKL"/>
</dbReference>
<dbReference type="Pfam" id="PF02958">
    <property type="entry name" value="EcKL"/>
    <property type="match status" value="1"/>
</dbReference>
<comment type="caution">
    <text evidence="1">The sequence shown here is derived from an EMBL/GenBank/DDBJ whole genome shotgun (WGS) entry which is preliminary data.</text>
</comment>
<organism evidence="1 2">
    <name type="scientific">Eumeta variegata</name>
    <name type="common">Bagworm moth</name>
    <name type="synonym">Eumeta japonica</name>
    <dbReference type="NCBI Taxonomy" id="151549"/>
    <lineage>
        <taxon>Eukaryota</taxon>
        <taxon>Metazoa</taxon>
        <taxon>Ecdysozoa</taxon>
        <taxon>Arthropoda</taxon>
        <taxon>Hexapoda</taxon>
        <taxon>Insecta</taxon>
        <taxon>Pterygota</taxon>
        <taxon>Neoptera</taxon>
        <taxon>Endopterygota</taxon>
        <taxon>Lepidoptera</taxon>
        <taxon>Glossata</taxon>
        <taxon>Ditrysia</taxon>
        <taxon>Tineoidea</taxon>
        <taxon>Psychidae</taxon>
        <taxon>Oiketicinae</taxon>
        <taxon>Eumeta</taxon>
    </lineage>
</organism>
<evidence type="ECO:0008006" key="3">
    <source>
        <dbReference type="Google" id="ProtNLM"/>
    </source>
</evidence>
<dbReference type="Gene3D" id="3.90.1200.10">
    <property type="match status" value="1"/>
</dbReference>
<sequence>MVDSERILTELLETVVKNEDIKEPQFFIKDISTCGANYTSTLHLITVKGRDMKDLQLFAKVACIGEPIRKAMPLDNAYITERFVYQELIKIYENLQNKSNICGSDRLKFPKLYACSDKYLEETVILENLEAQRYTCYDRFKPVTWEYAAAAVGELAKLHALSSAFAEEDPEKFAKVIEERAFMFAGPEEQAEEMLKTSEENSVEMVPEHLKERLRKFISKHYNIENYKKYYVSATRPVLIHGDYRASNLMHRRR</sequence>
<dbReference type="AlphaFoldDB" id="A0A4C2A4H9"/>
<dbReference type="SUPFAM" id="SSF56112">
    <property type="entry name" value="Protein kinase-like (PK-like)"/>
    <property type="match status" value="1"/>
</dbReference>
<protein>
    <recommendedName>
        <fullName evidence="3">CHK kinase-like domain-containing protein</fullName>
    </recommendedName>
</protein>
<dbReference type="PANTHER" id="PTHR11012:SF30">
    <property type="entry name" value="PROTEIN KINASE-LIKE DOMAIN-CONTAINING"/>
    <property type="match status" value="1"/>
</dbReference>
<reference evidence="1 2" key="1">
    <citation type="journal article" date="2019" name="Commun. Biol.">
        <title>The bagworm genome reveals a unique fibroin gene that provides high tensile strength.</title>
        <authorList>
            <person name="Kono N."/>
            <person name="Nakamura H."/>
            <person name="Ohtoshi R."/>
            <person name="Tomita M."/>
            <person name="Numata K."/>
            <person name="Arakawa K."/>
        </authorList>
    </citation>
    <scope>NUCLEOTIDE SEQUENCE [LARGE SCALE GENOMIC DNA]</scope>
</reference>
<dbReference type="PANTHER" id="PTHR11012">
    <property type="entry name" value="PROTEIN KINASE-LIKE DOMAIN-CONTAINING"/>
    <property type="match status" value="1"/>
</dbReference>
<dbReference type="Proteomes" id="UP000299102">
    <property type="component" value="Unassembled WGS sequence"/>
</dbReference>
<evidence type="ECO:0000313" key="2">
    <source>
        <dbReference type="Proteomes" id="UP000299102"/>
    </source>
</evidence>
<gene>
    <name evidence="1" type="ORF">EVAR_85772_1</name>
</gene>
<evidence type="ECO:0000313" key="1">
    <source>
        <dbReference type="EMBL" id="GBP93885.1"/>
    </source>
</evidence>
<keyword evidence="2" id="KW-1185">Reference proteome</keyword>